<comment type="caution">
    <text evidence="1">The sequence shown here is derived from an EMBL/GenBank/DDBJ whole genome shotgun (WGS) entry which is preliminary data.</text>
</comment>
<sequence>MLPPSDLRRYFALRSCRAGSLDLSVTADGHPLAGTDQVHPCFRCPPLGCAFRPRICQKMDAEPIALQSPELTSTNRFVERRPIPQVTEDVFHADHLDNLIGLVTNLGKSHFYPGSLLRVAD</sequence>
<evidence type="ECO:0000313" key="1">
    <source>
        <dbReference type="EMBL" id="CAK0899419.1"/>
    </source>
</evidence>
<dbReference type="Proteomes" id="UP001189429">
    <property type="component" value="Unassembled WGS sequence"/>
</dbReference>
<accession>A0ABN9XI36</accession>
<evidence type="ECO:0000313" key="2">
    <source>
        <dbReference type="Proteomes" id="UP001189429"/>
    </source>
</evidence>
<protein>
    <submittedName>
        <fullName evidence="1">Uncharacterized protein</fullName>
    </submittedName>
</protein>
<name>A0ABN9XI36_9DINO</name>
<keyword evidence="2" id="KW-1185">Reference proteome</keyword>
<dbReference type="EMBL" id="CAUYUJ010020604">
    <property type="protein sequence ID" value="CAK0899419.1"/>
    <property type="molecule type" value="Genomic_DNA"/>
</dbReference>
<proteinExistence type="predicted"/>
<reference evidence="1" key="1">
    <citation type="submission" date="2023-10" db="EMBL/GenBank/DDBJ databases">
        <authorList>
            <person name="Chen Y."/>
            <person name="Shah S."/>
            <person name="Dougan E. K."/>
            <person name="Thang M."/>
            <person name="Chan C."/>
        </authorList>
    </citation>
    <scope>NUCLEOTIDE SEQUENCE [LARGE SCALE GENOMIC DNA]</scope>
</reference>
<gene>
    <name evidence="1" type="ORF">PCOR1329_LOCUS76927</name>
</gene>
<organism evidence="1 2">
    <name type="scientific">Prorocentrum cordatum</name>
    <dbReference type="NCBI Taxonomy" id="2364126"/>
    <lineage>
        <taxon>Eukaryota</taxon>
        <taxon>Sar</taxon>
        <taxon>Alveolata</taxon>
        <taxon>Dinophyceae</taxon>
        <taxon>Prorocentrales</taxon>
        <taxon>Prorocentraceae</taxon>
        <taxon>Prorocentrum</taxon>
    </lineage>
</organism>